<gene>
    <name evidence="3" type="ORF">E6K78_04290</name>
</gene>
<feature type="chain" id="PRO_5022014696" evidence="1">
    <location>
        <begin position="23"/>
        <end position="181"/>
    </location>
</feature>
<evidence type="ECO:0000313" key="3">
    <source>
        <dbReference type="EMBL" id="TMQ67606.1"/>
    </source>
</evidence>
<dbReference type="GO" id="GO:0016209">
    <property type="term" value="F:antioxidant activity"/>
    <property type="evidence" value="ECO:0007669"/>
    <property type="project" value="InterPro"/>
</dbReference>
<dbReference type="Gene3D" id="3.40.30.10">
    <property type="entry name" value="Glutaredoxin"/>
    <property type="match status" value="1"/>
</dbReference>
<dbReference type="PROSITE" id="PS00194">
    <property type="entry name" value="THIOREDOXIN_1"/>
    <property type="match status" value="1"/>
</dbReference>
<dbReference type="CDD" id="cd02966">
    <property type="entry name" value="TlpA_like_family"/>
    <property type="match status" value="1"/>
</dbReference>
<dbReference type="GO" id="GO:0016491">
    <property type="term" value="F:oxidoreductase activity"/>
    <property type="evidence" value="ECO:0007669"/>
    <property type="project" value="InterPro"/>
</dbReference>
<dbReference type="InterPro" id="IPR050553">
    <property type="entry name" value="Thioredoxin_ResA/DsbE_sf"/>
</dbReference>
<dbReference type="AlphaFoldDB" id="A0A538TVF4"/>
<sequence length="181" mass="19288">MAKIQRHWFTLVVSMLAGCAPAGGRHSPRAIAPPVVPLTADGVHALVASPGARATLVNLWATWCAPCREEMPALLKVARARRAEGLRLVLISTDAEDQLPQVARFLAAQGVTDTSYLAAGSEMAFIDGLDPRWSGALPATFVYDGAGRLEAFWEGAANEARFDQSIQTALTHSIATEKPTP</sequence>
<dbReference type="InterPro" id="IPR036249">
    <property type="entry name" value="Thioredoxin-like_sf"/>
</dbReference>
<dbReference type="PANTHER" id="PTHR42852:SF13">
    <property type="entry name" value="PROTEIN DIPZ"/>
    <property type="match status" value="1"/>
</dbReference>
<comment type="caution">
    <text evidence="3">The sequence shown here is derived from an EMBL/GenBank/DDBJ whole genome shotgun (WGS) entry which is preliminary data.</text>
</comment>
<dbReference type="InterPro" id="IPR013766">
    <property type="entry name" value="Thioredoxin_domain"/>
</dbReference>
<dbReference type="PROSITE" id="PS51352">
    <property type="entry name" value="THIOREDOXIN_2"/>
    <property type="match status" value="1"/>
</dbReference>
<keyword evidence="1" id="KW-0732">Signal</keyword>
<evidence type="ECO:0000259" key="2">
    <source>
        <dbReference type="PROSITE" id="PS51352"/>
    </source>
</evidence>
<dbReference type="EMBL" id="VBOY01000035">
    <property type="protein sequence ID" value="TMQ67606.1"/>
    <property type="molecule type" value="Genomic_DNA"/>
</dbReference>
<proteinExistence type="predicted"/>
<dbReference type="InterPro" id="IPR017937">
    <property type="entry name" value="Thioredoxin_CS"/>
</dbReference>
<name>A0A538TVF4_UNCEI</name>
<feature type="domain" description="Thioredoxin" evidence="2">
    <location>
        <begin position="26"/>
        <end position="171"/>
    </location>
</feature>
<organism evidence="3 4">
    <name type="scientific">Eiseniibacteriota bacterium</name>
    <dbReference type="NCBI Taxonomy" id="2212470"/>
    <lineage>
        <taxon>Bacteria</taxon>
        <taxon>Candidatus Eiseniibacteriota</taxon>
    </lineage>
</organism>
<dbReference type="Pfam" id="PF00578">
    <property type="entry name" value="AhpC-TSA"/>
    <property type="match status" value="1"/>
</dbReference>
<evidence type="ECO:0000313" key="4">
    <source>
        <dbReference type="Proteomes" id="UP000316609"/>
    </source>
</evidence>
<protein>
    <submittedName>
        <fullName evidence="3">TlpA family protein disulfide reductase</fullName>
    </submittedName>
</protein>
<dbReference type="SUPFAM" id="SSF52833">
    <property type="entry name" value="Thioredoxin-like"/>
    <property type="match status" value="1"/>
</dbReference>
<accession>A0A538TVF4</accession>
<dbReference type="PROSITE" id="PS51257">
    <property type="entry name" value="PROKAR_LIPOPROTEIN"/>
    <property type="match status" value="1"/>
</dbReference>
<reference evidence="3 4" key="1">
    <citation type="journal article" date="2019" name="Nat. Microbiol.">
        <title>Mediterranean grassland soil C-N compound turnover is dependent on rainfall and depth, and is mediated by genomically divergent microorganisms.</title>
        <authorList>
            <person name="Diamond S."/>
            <person name="Andeer P.F."/>
            <person name="Li Z."/>
            <person name="Crits-Christoph A."/>
            <person name="Burstein D."/>
            <person name="Anantharaman K."/>
            <person name="Lane K.R."/>
            <person name="Thomas B.C."/>
            <person name="Pan C."/>
            <person name="Northen T.R."/>
            <person name="Banfield J.F."/>
        </authorList>
    </citation>
    <scope>NUCLEOTIDE SEQUENCE [LARGE SCALE GENOMIC DNA]</scope>
    <source>
        <strain evidence="3">WS_8</strain>
    </source>
</reference>
<dbReference type="Proteomes" id="UP000316609">
    <property type="component" value="Unassembled WGS sequence"/>
</dbReference>
<evidence type="ECO:0000256" key="1">
    <source>
        <dbReference type="SAM" id="SignalP"/>
    </source>
</evidence>
<dbReference type="InterPro" id="IPR000866">
    <property type="entry name" value="AhpC/TSA"/>
</dbReference>
<feature type="signal peptide" evidence="1">
    <location>
        <begin position="1"/>
        <end position="22"/>
    </location>
</feature>
<dbReference type="PANTHER" id="PTHR42852">
    <property type="entry name" value="THIOL:DISULFIDE INTERCHANGE PROTEIN DSBE"/>
    <property type="match status" value="1"/>
</dbReference>